<sequence length="113" mass="12794">MSFWLSSDLVLSYSKVCSSLQFMSLLSCARLHAEKMFLYVPQQDYHERWIIYVNCSAGYLTLGSPGQSSFIMAKTFIKYIDGLALSGCNLTLNTREQLYGCVVEPTNPETRSK</sequence>
<evidence type="ECO:0000313" key="1">
    <source>
        <dbReference type="EMBL" id="RDK41924.1"/>
    </source>
</evidence>
<reference evidence="1 2" key="1">
    <citation type="submission" date="2018-07" db="EMBL/GenBank/DDBJ databases">
        <title>Section-level genome sequencing of Aspergillus section Nigri to investigate inter- and intra-species variation.</title>
        <authorList>
            <consortium name="DOE Joint Genome Institute"/>
            <person name="Vesth T.C."/>
            <person name="Nybo J.L."/>
            <person name="Theobald S."/>
            <person name="Frisvad J.C."/>
            <person name="Larsen T.O."/>
            <person name="Nielsen K.F."/>
            <person name="Hoof J.B."/>
            <person name="Brandl J."/>
            <person name="Salamov A."/>
            <person name="Riley R."/>
            <person name="Gladden J.M."/>
            <person name="Phatale P."/>
            <person name="Nielsen M.T."/>
            <person name="Lyhne E.K."/>
            <person name="Kogle M.E."/>
            <person name="Strasser K."/>
            <person name="McDonnell E."/>
            <person name="Barry K."/>
            <person name="Clum A."/>
            <person name="Chen C."/>
            <person name="Nolan M."/>
            <person name="Sandor L."/>
            <person name="Kuo A."/>
            <person name="Lipzen A."/>
            <person name="Hainaut M."/>
            <person name="Drula E."/>
            <person name="Tsang A."/>
            <person name="Magnuson J.K."/>
            <person name="Henrissat B."/>
            <person name="Wiebenga A."/>
            <person name="Simmons B.A."/>
            <person name="Makela M.R."/>
            <person name="De vries R.P."/>
            <person name="Grigoriev I.V."/>
            <person name="Mortensen U.H."/>
            <person name="Baker S.E."/>
            <person name="Andersen M.R."/>
        </authorList>
    </citation>
    <scope>NUCLEOTIDE SEQUENCE [LARGE SCALE GENOMIC DNA]</scope>
    <source>
        <strain evidence="1 2">ATCC 13157</strain>
    </source>
</reference>
<name>A0A370PJ65_ASPPH</name>
<gene>
    <name evidence="1" type="ORF">M752DRAFT_21982</name>
</gene>
<evidence type="ECO:0000313" key="2">
    <source>
        <dbReference type="Proteomes" id="UP000254937"/>
    </source>
</evidence>
<dbReference type="Proteomes" id="UP000254937">
    <property type="component" value="Unassembled WGS sequence"/>
</dbReference>
<accession>A0A370PJ65</accession>
<dbReference type="AlphaFoldDB" id="A0A370PJ65"/>
<organism evidence="1 2">
    <name type="scientific">Aspergillus phoenicis ATCC 13157</name>
    <dbReference type="NCBI Taxonomy" id="1353007"/>
    <lineage>
        <taxon>Eukaryota</taxon>
        <taxon>Fungi</taxon>
        <taxon>Dikarya</taxon>
        <taxon>Ascomycota</taxon>
        <taxon>Pezizomycotina</taxon>
        <taxon>Eurotiomycetes</taxon>
        <taxon>Eurotiomycetidae</taxon>
        <taxon>Eurotiales</taxon>
        <taxon>Aspergillaceae</taxon>
        <taxon>Aspergillus</taxon>
    </lineage>
</organism>
<keyword evidence="2" id="KW-1185">Reference proteome</keyword>
<dbReference type="EMBL" id="KZ851854">
    <property type="protein sequence ID" value="RDK41924.1"/>
    <property type="molecule type" value="Genomic_DNA"/>
</dbReference>
<protein>
    <submittedName>
        <fullName evidence="1">Uncharacterized protein</fullName>
    </submittedName>
</protein>
<proteinExistence type="predicted"/>